<reference evidence="1 2" key="1">
    <citation type="submission" date="2019-08" db="EMBL/GenBank/DDBJ databases">
        <title>In-depth cultivation of the pig gut microbiome towards novel bacterial diversity and tailored functional studies.</title>
        <authorList>
            <person name="Wylensek D."/>
            <person name="Hitch T.C.A."/>
            <person name="Clavel T."/>
        </authorList>
    </citation>
    <scope>NUCLEOTIDE SEQUENCE [LARGE SCALE GENOMIC DNA]</scope>
    <source>
        <strain evidence="1 2">SM-530-WT-4B</strain>
    </source>
</reference>
<dbReference type="InterPro" id="IPR027417">
    <property type="entry name" value="P-loop_NTPase"/>
</dbReference>
<dbReference type="Proteomes" id="UP000473699">
    <property type="component" value="Unassembled WGS sequence"/>
</dbReference>
<accession>A0A6L5YAL8</accession>
<sequence>MSQSEVFWQSDVHWRDLLEFIARGSIPGSIGIEIRLPWQREVMLSLARRILCESGSACGRCPSCRAWVDIEHPDLLVAGEPDAPAPIDECRAKSADLSLSPVVAPVRLLVFYAPEKMSPGAVNSLLKITEEPPSKGRLLYMMDRGTILSTLRSRLWMLSFSVEEKIEPLTPPASQSEWLRWLKDNEKNDGQKWYAMAHGYASWLCKNGELKRAGMLRQLAETALATHLSAAMWTDLLFLLLREEYPFEHVFDDFRQTALPGADRCRKQHSF</sequence>
<dbReference type="Gene3D" id="3.40.50.300">
    <property type="entry name" value="P-loop containing nucleotide triphosphate hydrolases"/>
    <property type="match status" value="1"/>
</dbReference>
<comment type="caution">
    <text evidence="1">The sequence shown here is derived from an EMBL/GenBank/DDBJ whole genome shotgun (WGS) entry which is preliminary data.</text>
</comment>
<dbReference type="AlphaFoldDB" id="A0A6L5YAL8"/>
<evidence type="ECO:0000313" key="1">
    <source>
        <dbReference type="EMBL" id="MST54527.1"/>
    </source>
</evidence>
<evidence type="ECO:0000313" key="2">
    <source>
        <dbReference type="Proteomes" id="UP000473699"/>
    </source>
</evidence>
<dbReference type="Pfam" id="PF13177">
    <property type="entry name" value="DNA_pol3_delta2"/>
    <property type="match status" value="1"/>
</dbReference>
<organism evidence="1 2">
    <name type="scientific">Pyramidobacter porci</name>
    <dbReference type="NCBI Taxonomy" id="2605789"/>
    <lineage>
        <taxon>Bacteria</taxon>
        <taxon>Thermotogati</taxon>
        <taxon>Synergistota</taxon>
        <taxon>Synergistia</taxon>
        <taxon>Synergistales</taxon>
        <taxon>Dethiosulfovibrionaceae</taxon>
        <taxon>Pyramidobacter</taxon>
    </lineage>
</organism>
<name>A0A6L5YAL8_9BACT</name>
<dbReference type="EMBL" id="VUNH01000001">
    <property type="protein sequence ID" value="MST54527.1"/>
    <property type="molecule type" value="Genomic_DNA"/>
</dbReference>
<dbReference type="RefSeq" id="WP_154527669.1">
    <property type="nucleotide sequence ID" value="NZ_VUNH01000001.1"/>
</dbReference>
<proteinExistence type="predicted"/>
<gene>
    <name evidence="1" type="ORF">FYJ74_00445</name>
</gene>
<protein>
    <submittedName>
        <fullName evidence="1">DNA polymerase III subunit delta</fullName>
    </submittedName>
</protein>
<dbReference type="SUPFAM" id="SSF52540">
    <property type="entry name" value="P-loop containing nucleoside triphosphate hydrolases"/>
    <property type="match status" value="1"/>
</dbReference>
<keyword evidence="2" id="KW-1185">Reference proteome</keyword>